<name>A0A921IWK3_9ACTN</name>
<dbReference type="GO" id="GO:0008448">
    <property type="term" value="F:N-acetylglucosamine-6-phosphate deacetylase activity"/>
    <property type="evidence" value="ECO:0007669"/>
    <property type="project" value="TreeGrafter"/>
</dbReference>
<evidence type="ECO:0000313" key="4">
    <source>
        <dbReference type="EMBL" id="HJG38125.1"/>
    </source>
</evidence>
<accession>A0A921IWK3</accession>
<dbReference type="InterPro" id="IPR032466">
    <property type="entry name" value="Metal_Hydrolase"/>
</dbReference>
<dbReference type="GO" id="GO:0006046">
    <property type="term" value="P:N-acetylglucosamine catabolic process"/>
    <property type="evidence" value="ECO:0007669"/>
    <property type="project" value="TreeGrafter"/>
</dbReference>
<keyword evidence="2" id="KW-0378">Hydrolase</keyword>
<dbReference type="InterPro" id="IPR006680">
    <property type="entry name" value="Amidohydro-rel"/>
</dbReference>
<dbReference type="Gene3D" id="3.20.20.140">
    <property type="entry name" value="Metal-dependent hydrolases"/>
    <property type="match status" value="1"/>
</dbReference>
<reference evidence="4" key="2">
    <citation type="submission" date="2021-09" db="EMBL/GenBank/DDBJ databases">
        <authorList>
            <person name="Gilroy R."/>
        </authorList>
    </citation>
    <scope>NUCLEOTIDE SEQUENCE</scope>
    <source>
        <strain evidence="4">ChiHjej13B12-9602</strain>
    </source>
</reference>
<evidence type="ECO:0000259" key="3">
    <source>
        <dbReference type="Pfam" id="PF01979"/>
    </source>
</evidence>
<feature type="domain" description="Amidohydrolase-related" evidence="3">
    <location>
        <begin position="45"/>
        <end position="388"/>
    </location>
</feature>
<reference evidence="4" key="1">
    <citation type="journal article" date="2021" name="PeerJ">
        <title>Extensive microbial diversity within the chicken gut microbiome revealed by metagenomics and culture.</title>
        <authorList>
            <person name="Gilroy R."/>
            <person name="Ravi A."/>
            <person name="Getino M."/>
            <person name="Pursley I."/>
            <person name="Horton D.L."/>
            <person name="Alikhan N.F."/>
            <person name="Baker D."/>
            <person name="Gharbi K."/>
            <person name="Hall N."/>
            <person name="Watson M."/>
            <person name="Adriaenssens E.M."/>
            <person name="Foster-Nyarko E."/>
            <person name="Jarju S."/>
            <person name="Secka A."/>
            <person name="Antonio M."/>
            <person name="Oren A."/>
            <person name="Chaudhuri R.R."/>
            <person name="La Ragione R."/>
            <person name="Hildebrand F."/>
            <person name="Pallen M.J."/>
        </authorList>
    </citation>
    <scope>NUCLEOTIDE SEQUENCE</scope>
    <source>
        <strain evidence="4">ChiHjej13B12-9602</strain>
    </source>
</reference>
<dbReference type="InterPro" id="IPR011059">
    <property type="entry name" value="Metal-dep_hydrolase_composite"/>
</dbReference>
<dbReference type="SUPFAM" id="SSF51556">
    <property type="entry name" value="Metallo-dependent hydrolases"/>
    <property type="match status" value="1"/>
</dbReference>
<organism evidence="4 5">
    <name type="scientific">Enorma phocaeensis</name>
    <dbReference type="NCBI Taxonomy" id="1871019"/>
    <lineage>
        <taxon>Bacteria</taxon>
        <taxon>Bacillati</taxon>
        <taxon>Actinomycetota</taxon>
        <taxon>Coriobacteriia</taxon>
        <taxon>Coriobacteriales</taxon>
        <taxon>Coriobacteriaceae</taxon>
        <taxon>Enorma</taxon>
    </lineage>
</organism>
<dbReference type="AlphaFoldDB" id="A0A921IWK3"/>
<dbReference type="PANTHER" id="PTHR11113">
    <property type="entry name" value="N-ACETYLGLUCOSAMINE-6-PHOSPHATE DEACETYLASE"/>
    <property type="match status" value="1"/>
</dbReference>
<dbReference type="RefSeq" id="WP_273191242.1">
    <property type="nucleotide sequence ID" value="NZ_DYUZ01000035.1"/>
</dbReference>
<dbReference type="SUPFAM" id="SSF51338">
    <property type="entry name" value="Composite domain of metallo-dependent hydrolases"/>
    <property type="match status" value="1"/>
</dbReference>
<dbReference type="EMBL" id="DYUZ01000035">
    <property type="protein sequence ID" value="HJG38125.1"/>
    <property type="molecule type" value="Genomic_DNA"/>
</dbReference>
<comment type="caution">
    <text evidence="4">The sequence shown here is derived from an EMBL/GenBank/DDBJ whole genome shotgun (WGS) entry which is preliminary data.</text>
</comment>
<dbReference type="PANTHER" id="PTHR11113:SF14">
    <property type="entry name" value="N-ACETYLGLUCOSAMINE-6-PHOSPHATE DEACETYLASE"/>
    <property type="match status" value="1"/>
</dbReference>
<protein>
    <submittedName>
        <fullName evidence="4">Amidohydrolase family protein</fullName>
    </submittedName>
</protein>
<evidence type="ECO:0000256" key="2">
    <source>
        <dbReference type="ARBA" id="ARBA00022801"/>
    </source>
</evidence>
<dbReference type="Pfam" id="PF01979">
    <property type="entry name" value="Amidohydro_1"/>
    <property type="match status" value="1"/>
</dbReference>
<evidence type="ECO:0000256" key="1">
    <source>
        <dbReference type="ARBA" id="ARBA00010716"/>
    </source>
</evidence>
<dbReference type="Proteomes" id="UP000753256">
    <property type="component" value="Unassembled WGS sequence"/>
</dbReference>
<sequence>MKITNAQVFIDGSFHELEVRCCDGTIAAIGEHIDDPDVLDAAGAYLYPGGVDTHIHGGFGRSFYENGLVDYLGHGEEQVREICERLPRTGVTSVVATLGADSSLENLGYSTRCIRSVRREIAEGTTTGADPFLLHYEGPFTNPDQHTCYNPEFTQLPTRENTLIMTDGGLSDVALINVAPEAPGAMDWIRWVTGEGVHAEVCYTQCTSDQVREAADNGLDQTSHLYNCFQAMHHRINGPVIGALLDDRIKVQLTCDNHHVASDWIKLAIRLKGIGHCYGITDMTCMSGLPEGRHTMPYYGSIVVENGTVTAEDGTICGGDNTWDKILKLCRDGIGLSHEDTASLYFESPCACLGITDRDKIEVGRRADLVIMDRDFHVLRTLIKGETVYTAA</sequence>
<gene>
    <name evidence="4" type="ORF">K8V70_09780</name>
</gene>
<comment type="similarity">
    <text evidence="1">Belongs to the metallo-dependent hydrolases superfamily. NagA family.</text>
</comment>
<proteinExistence type="inferred from homology"/>
<dbReference type="Gene3D" id="2.30.40.10">
    <property type="entry name" value="Urease, subunit C, domain 1"/>
    <property type="match status" value="1"/>
</dbReference>
<evidence type="ECO:0000313" key="5">
    <source>
        <dbReference type="Proteomes" id="UP000753256"/>
    </source>
</evidence>